<dbReference type="EMBL" id="CM000913">
    <property type="protein sequence ID" value="EFG06193.1"/>
    <property type="molecule type" value="Genomic_DNA"/>
</dbReference>
<accession>E2PYH1</accession>
<sequence>MKAVCLVDPATTPGQAELPRRASGLGEWVNSAAHRIGPDSAPDRYRLLRSIGRGGEAVLYLAEIELAGAVEPVVVKGARLPYG</sequence>
<evidence type="ECO:0000313" key="1">
    <source>
        <dbReference type="EMBL" id="EFG06193.1"/>
    </source>
</evidence>
<feature type="non-terminal residue" evidence="1">
    <location>
        <position position="83"/>
    </location>
</feature>
<proteinExistence type="predicted"/>
<protein>
    <submittedName>
        <fullName evidence="1">Uncharacterized protein</fullName>
    </submittedName>
</protein>
<dbReference type="Proteomes" id="UP000002357">
    <property type="component" value="Chromosome"/>
</dbReference>
<evidence type="ECO:0000313" key="2">
    <source>
        <dbReference type="Proteomes" id="UP000002357"/>
    </source>
</evidence>
<gene>
    <name evidence="1" type="ORF">SCLAV_1114</name>
</gene>
<dbReference type="AlphaFoldDB" id="E2PYH1"/>
<keyword evidence="2" id="KW-1185">Reference proteome</keyword>
<name>E2PYH1_STRCL</name>
<dbReference type="eggNOG" id="COG0515">
    <property type="taxonomic scope" value="Bacteria"/>
</dbReference>
<reference evidence="1 2" key="1">
    <citation type="journal article" date="2010" name="Genome Biol. Evol.">
        <title>The sequence of a 1.8-mb bacterial linear plasmid reveals a rich evolutionary reservoir of secondary metabolic pathways.</title>
        <authorList>
            <person name="Medema M.H."/>
            <person name="Trefzer A."/>
            <person name="Kovalchuk A."/>
            <person name="van den Berg M."/>
            <person name="Mueller U."/>
            <person name="Heijne W."/>
            <person name="Wu L."/>
            <person name="Alam M.T."/>
            <person name="Ronning C.M."/>
            <person name="Nierman W.C."/>
            <person name="Bovenberg R.A.L."/>
            <person name="Breitling R."/>
            <person name="Takano E."/>
        </authorList>
    </citation>
    <scope>NUCLEOTIDE SEQUENCE [LARGE SCALE GENOMIC DNA]</scope>
    <source>
        <strain evidence="2">ATCC 27064 / DSM 738 / JCM 4710 / NBRC 13307 / NCIMB 12785 / NRRL 3585 / VKM Ac-602</strain>
    </source>
</reference>
<organism evidence="1 2">
    <name type="scientific">Streptomyces clavuligerus</name>
    <dbReference type="NCBI Taxonomy" id="1901"/>
    <lineage>
        <taxon>Bacteria</taxon>
        <taxon>Bacillati</taxon>
        <taxon>Actinomycetota</taxon>
        <taxon>Actinomycetes</taxon>
        <taxon>Kitasatosporales</taxon>
        <taxon>Streptomycetaceae</taxon>
        <taxon>Streptomyces</taxon>
    </lineage>
</organism>